<evidence type="ECO:0000256" key="2">
    <source>
        <dbReference type="ARBA" id="ARBA00013194"/>
    </source>
</evidence>
<organism evidence="9">
    <name type="scientific">Neobodo designis</name>
    <name type="common">Flagellated protozoan</name>
    <name type="synonym">Bodo designis</name>
    <dbReference type="NCBI Taxonomy" id="312471"/>
    <lineage>
        <taxon>Eukaryota</taxon>
        <taxon>Discoba</taxon>
        <taxon>Euglenozoa</taxon>
        <taxon>Kinetoplastea</taxon>
        <taxon>Metakinetoplastina</taxon>
        <taxon>Neobodonida</taxon>
        <taxon>Neobodo</taxon>
    </lineage>
</organism>
<gene>
    <name evidence="9" type="ORF">NDES1114_LOCUS5299</name>
</gene>
<dbReference type="Gene3D" id="1.25.40.10">
    <property type="entry name" value="Tetratricopeptide repeat domain"/>
    <property type="match status" value="1"/>
</dbReference>
<evidence type="ECO:0000256" key="5">
    <source>
        <dbReference type="ARBA" id="ARBA00023110"/>
    </source>
</evidence>
<dbReference type="EMBL" id="HBGF01007811">
    <property type="protein sequence ID" value="CAD9097444.1"/>
    <property type="molecule type" value="Transcribed_RNA"/>
</dbReference>
<evidence type="ECO:0000256" key="4">
    <source>
        <dbReference type="ARBA" id="ARBA00022803"/>
    </source>
</evidence>
<dbReference type="PANTHER" id="PTHR11071:SF561">
    <property type="entry name" value="PEPTIDYL-PROLYL CIS-TRANS ISOMERASE D-RELATED"/>
    <property type="match status" value="1"/>
</dbReference>
<dbReference type="SUPFAM" id="SSF50891">
    <property type="entry name" value="Cyclophilin-like"/>
    <property type="match status" value="1"/>
</dbReference>
<dbReference type="GO" id="GO:0016018">
    <property type="term" value="F:cyclosporin A binding"/>
    <property type="evidence" value="ECO:0007669"/>
    <property type="project" value="TreeGrafter"/>
</dbReference>
<keyword evidence="3" id="KW-0677">Repeat</keyword>
<keyword evidence="6" id="KW-0413">Isomerase</keyword>
<dbReference type="Pfam" id="PF00160">
    <property type="entry name" value="Pro_isomerase"/>
    <property type="match status" value="1"/>
</dbReference>
<dbReference type="FunFam" id="2.40.100.10:FF:000025">
    <property type="entry name" value="Peptidyl-prolyl cis-trans isomerase CYP19-2"/>
    <property type="match status" value="1"/>
</dbReference>
<name>A0A7S1L8M2_NEODS</name>
<evidence type="ECO:0000256" key="1">
    <source>
        <dbReference type="ARBA" id="ARBA00000971"/>
    </source>
</evidence>
<dbReference type="InterPro" id="IPR002130">
    <property type="entry name" value="Cyclophilin-type_PPIase_dom"/>
</dbReference>
<evidence type="ECO:0000313" key="9">
    <source>
        <dbReference type="EMBL" id="CAD9097444.1"/>
    </source>
</evidence>
<feature type="domain" description="PPIase cyclophilin-type" evidence="8">
    <location>
        <begin position="16"/>
        <end position="186"/>
    </location>
</feature>
<accession>A0A7S1L8M2</accession>
<feature type="repeat" description="TPR" evidence="7">
    <location>
        <begin position="304"/>
        <end position="337"/>
    </location>
</feature>
<dbReference type="PROSITE" id="PS50005">
    <property type="entry name" value="TPR"/>
    <property type="match status" value="1"/>
</dbReference>
<dbReference type="Pfam" id="PF13181">
    <property type="entry name" value="TPR_8"/>
    <property type="match status" value="1"/>
</dbReference>
<evidence type="ECO:0000256" key="6">
    <source>
        <dbReference type="ARBA" id="ARBA00023235"/>
    </source>
</evidence>
<dbReference type="SUPFAM" id="SSF48452">
    <property type="entry name" value="TPR-like"/>
    <property type="match status" value="1"/>
</dbReference>
<reference evidence="9" key="1">
    <citation type="submission" date="2021-01" db="EMBL/GenBank/DDBJ databases">
        <authorList>
            <person name="Corre E."/>
            <person name="Pelletier E."/>
            <person name="Niang G."/>
            <person name="Scheremetjew M."/>
            <person name="Finn R."/>
            <person name="Kale V."/>
            <person name="Holt S."/>
            <person name="Cochrane G."/>
            <person name="Meng A."/>
            <person name="Brown T."/>
            <person name="Cohen L."/>
        </authorList>
    </citation>
    <scope>NUCLEOTIDE SEQUENCE</scope>
    <source>
        <strain evidence="9">CCAP 1951/1</strain>
    </source>
</reference>
<dbReference type="FunFam" id="1.25.40.10:FF:000029">
    <property type="entry name" value="peptidyl-prolyl cis-trans isomerase D"/>
    <property type="match status" value="1"/>
</dbReference>
<dbReference type="Gene3D" id="2.40.100.10">
    <property type="entry name" value="Cyclophilin-like"/>
    <property type="match status" value="1"/>
</dbReference>
<evidence type="ECO:0000256" key="7">
    <source>
        <dbReference type="PROSITE-ProRule" id="PRU00339"/>
    </source>
</evidence>
<keyword evidence="5" id="KW-0697">Rotamase</keyword>
<dbReference type="GO" id="GO:0003755">
    <property type="term" value="F:peptidyl-prolyl cis-trans isomerase activity"/>
    <property type="evidence" value="ECO:0007669"/>
    <property type="project" value="UniProtKB-KW"/>
</dbReference>
<dbReference type="SMART" id="SM00028">
    <property type="entry name" value="TPR"/>
    <property type="match status" value="3"/>
</dbReference>
<sequence length="367" mass="39554">MSGDSATSKAGPRYCYMDLRIGDRPLERVIFELFVDKVPLTCANFSTLCIGEKAEGGARKVPGTETPMTYAGSTFHRVIPDFMVQGGDFTNHNGTGGVSIYGAQFDDEAFDFKCDAPGLLAMANRGPNTNGSQFFITCAPCPHLDGKHVVFGRVVRGMNSVRHVEHTPTGDQDRPRQTVRVVDCGALEALPELVPPADGDVDADYPQDAHPPLSDADKMVAAERVRLLGNKAFSSGDYLLAVDKYEKALRYLAAAIPTSAIAPTIKEKQLACHNNAAQCFLKLERFPDARAAASRALDIDPSNAKARFRRGVALAGMHDYEEAAADLKACLDADPANAEVAARLQAVQEAQAARRKKLAAGYSKMFS</sequence>
<dbReference type="InterPro" id="IPR011990">
    <property type="entry name" value="TPR-like_helical_dom_sf"/>
</dbReference>
<dbReference type="PANTHER" id="PTHR11071">
    <property type="entry name" value="PEPTIDYL-PROLYL CIS-TRANS ISOMERASE"/>
    <property type="match status" value="1"/>
</dbReference>
<dbReference type="GO" id="GO:0006457">
    <property type="term" value="P:protein folding"/>
    <property type="evidence" value="ECO:0007669"/>
    <property type="project" value="InterPro"/>
</dbReference>
<dbReference type="InterPro" id="IPR029000">
    <property type="entry name" value="Cyclophilin-like_dom_sf"/>
</dbReference>
<dbReference type="PRINTS" id="PR00153">
    <property type="entry name" value="CSAPPISMRASE"/>
</dbReference>
<protein>
    <recommendedName>
        <fullName evidence="2">peptidylprolyl isomerase</fullName>
        <ecNumber evidence="2">5.2.1.8</ecNumber>
    </recommendedName>
</protein>
<dbReference type="AlphaFoldDB" id="A0A7S1L8M2"/>
<proteinExistence type="predicted"/>
<dbReference type="InterPro" id="IPR020892">
    <property type="entry name" value="Cyclophilin-type_PPIase_CS"/>
</dbReference>
<dbReference type="PROSITE" id="PS00170">
    <property type="entry name" value="CSA_PPIASE_1"/>
    <property type="match status" value="1"/>
</dbReference>
<comment type="catalytic activity">
    <reaction evidence="1">
        <text>[protein]-peptidylproline (omega=180) = [protein]-peptidylproline (omega=0)</text>
        <dbReference type="Rhea" id="RHEA:16237"/>
        <dbReference type="Rhea" id="RHEA-COMP:10747"/>
        <dbReference type="Rhea" id="RHEA-COMP:10748"/>
        <dbReference type="ChEBI" id="CHEBI:83833"/>
        <dbReference type="ChEBI" id="CHEBI:83834"/>
        <dbReference type="EC" id="5.2.1.8"/>
    </reaction>
</comment>
<dbReference type="EC" id="5.2.1.8" evidence="2"/>
<dbReference type="InterPro" id="IPR019734">
    <property type="entry name" value="TPR_rpt"/>
</dbReference>
<dbReference type="GO" id="GO:0005829">
    <property type="term" value="C:cytosol"/>
    <property type="evidence" value="ECO:0007669"/>
    <property type="project" value="TreeGrafter"/>
</dbReference>
<evidence type="ECO:0000256" key="3">
    <source>
        <dbReference type="ARBA" id="ARBA00022737"/>
    </source>
</evidence>
<dbReference type="PROSITE" id="PS50072">
    <property type="entry name" value="CSA_PPIASE_2"/>
    <property type="match status" value="1"/>
</dbReference>
<keyword evidence="4 7" id="KW-0802">TPR repeat</keyword>
<evidence type="ECO:0000259" key="8">
    <source>
        <dbReference type="PROSITE" id="PS50072"/>
    </source>
</evidence>